<keyword evidence="4" id="KW-0408">Iron</keyword>
<evidence type="ECO:0000313" key="8">
    <source>
        <dbReference type="Proteomes" id="UP000253970"/>
    </source>
</evidence>
<organism evidence="6 8">
    <name type="scientific">Eggerthella lenta</name>
    <name type="common">Eubacterium lentum</name>
    <dbReference type="NCBI Taxonomy" id="84112"/>
    <lineage>
        <taxon>Bacteria</taxon>
        <taxon>Bacillati</taxon>
        <taxon>Actinomycetota</taxon>
        <taxon>Coriobacteriia</taxon>
        <taxon>Eggerthellales</taxon>
        <taxon>Eggerthellaceae</taxon>
        <taxon>Eggerthella</taxon>
    </lineage>
</organism>
<sequence length="98" mass="10902">MNDPVISVNVDAKLALNKYNVDEGHAHIALSDDADRAEFRKLVLACPAALYKIDEDGGLSFDYAGCLECGTCRILCGRTIVERWEYPQPTMGVEYRYG</sequence>
<reference evidence="7 9" key="1">
    <citation type="journal article" date="2005" name="Appl. Environ. Microbiol.">
        <title>Intestinal bacterial communities that produce active estrogen-like compounds enterodiol and enterolactone in humans.</title>
        <authorList>
            <person name="Clavel T."/>
            <person name="Henderson G."/>
            <person name="Alpert C.A."/>
            <person name="Philippe C."/>
            <person name="Rigottier-Gois L."/>
            <person name="Dore J."/>
            <person name="Blaut M."/>
        </authorList>
    </citation>
    <scope>NUCLEOTIDE SEQUENCE [LARGE SCALE GENOMIC DNA]</scope>
    <source>
        <strain evidence="7 9">SECO-MT75m2</strain>
    </source>
</reference>
<dbReference type="InterPro" id="IPR012206">
    <property type="entry name" value="Fd_FixX"/>
</dbReference>
<dbReference type="PROSITE" id="PS00198">
    <property type="entry name" value="4FE4S_FER_1"/>
    <property type="match status" value="1"/>
</dbReference>
<dbReference type="PANTHER" id="PTHR43082">
    <property type="entry name" value="FERREDOXIN-LIKE"/>
    <property type="match status" value="1"/>
</dbReference>
<dbReference type="EMBL" id="VEVP01000001">
    <property type="protein sequence ID" value="TNU96176.1"/>
    <property type="molecule type" value="Genomic_DNA"/>
</dbReference>
<evidence type="ECO:0000256" key="1">
    <source>
        <dbReference type="ARBA" id="ARBA00022448"/>
    </source>
</evidence>
<dbReference type="Gene3D" id="3.30.70.20">
    <property type="match status" value="1"/>
</dbReference>
<evidence type="ECO:0000256" key="2">
    <source>
        <dbReference type="ARBA" id="ARBA00022723"/>
    </source>
</evidence>
<gene>
    <name evidence="6" type="ORF">C1875_09930</name>
    <name evidence="7" type="ORF">FIC87_00365</name>
</gene>
<dbReference type="AlphaFoldDB" id="A0A369MCB0"/>
<reference evidence="7" key="3">
    <citation type="submission" date="2019-06" db="EMBL/GenBank/DDBJ databases">
        <authorList>
            <person name="Bisanz J.E."/>
            <person name="Turnbaugh P.J."/>
        </authorList>
    </citation>
    <scope>NUCLEOTIDE SEQUENCE</scope>
    <source>
        <strain evidence="7">SECO-MT75m2</strain>
    </source>
</reference>
<dbReference type="InterPro" id="IPR017900">
    <property type="entry name" value="4Fe4S_Fe_S_CS"/>
</dbReference>
<evidence type="ECO:0000313" key="6">
    <source>
        <dbReference type="EMBL" id="RDB69398.1"/>
    </source>
</evidence>
<dbReference type="GO" id="GO:0051536">
    <property type="term" value="F:iron-sulfur cluster binding"/>
    <property type="evidence" value="ECO:0007669"/>
    <property type="project" value="UniProtKB-KW"/>
</dbReference>
<name>A0A369MCB0_EGGLN</name>
<keyword evidence="3" id="KW-0249">Electron transport</keyword>
<protein>
    <submittedName>
        <fullName evidence="6">Ferredoxin family protein</fullName>
    </submittedName>
</protein>
<keyword evidence="5" id="KW-0411">Iron-sulfur</keyword>
<accession>A0A369MCB0</accession>
<dbReference type="GO" id="GO:0005506">
    <property type="term" value="F:iron ion binding"/>
    <property type="evidence" value="ECO:0007669"/>
    <property type="project" value="InterPro"/>
</dbReference>
<evidence type="ECO:0000256" key="3">
    <source>
        <dbReference type="ARBA" id="ARBA00022982"/>
    </source>
</evidence>
<dbReference type="Proteomes" id="UP000253970">
    <property type="component" value="Unassembled WGS sequence"/>
</dbReference>
<evidence type="ECO:0000256" key="4">
    <source>
        <dbReference type="ARBA" id="ARBA00023004"/>
    </source>
</evidence>
<dbReference type="RefSeq" id="WP_114534211.1">
    <property type="nucleotide sequence ID" value="NZ_CP089333.1"/>
</dbReference>
<comment type="caution">
    <text evidence="6">The sequence shown here is derived from an EMBL/GenBank/DDBJ whole genome shotgun (WGS) entry which is preliminary data.</text>
</comment>
<dbReference type="PIRSF" id="PIRSF036548">
    <property type="entry name" value="Fdx_FixX"/>
    <property type="match status" value="1"/>
</dbReference>
<evidence type="ECO:0000313" key="9">
    <source>
        <dbReference type="Proteomes" id="UP000312594"/>
    </source>
</evidence>
<keyword evidence="2" id="KW-0479">Metal-binding</keyword>
<dbReference type="Proteomes" id="UP000312594">
    <property type="component" value="Unassembled WGS sequence"/>
</dbReference>
<evidence type="ECO:0000256" key="5">
    <source>
        <dbReference type="ARBA" id="ARBA00023014"/>
    </source>
</evidence>
<keyword evidence="1" id="KW-0813">Transport</keyword>
<dbReference type="EMBL" id="PPTU01000014">
    <property type="protein sequence ID" value="RDB69398.1"/>
    <property type="molecule type" value="Genomic_DNA"/>
</dbReference>
<reference evidence="6 8" key="2">
    <citation type="journal article" date="2018" name="Elife">
        <title>Discovery and characterization of a prevalent human gut bacterial enzyme sufficient for the inactivation of a family of plant toxins.</title>
        <authorList>
            <person name="Koppel N."/>
            <person name="Bisanz J.E."/>
            <person name="Pandelia M.E."/>
            <person name="Turnbaugh P.J."/>
            <person name="Balskus E.P."/>
        </authorList>
    </citation>
    <scope>NUCLEOTIDE SEQUENCE [LARGE SCALE GENOMIC DNA]</scope>
    <source>
        <strain evidence="6 8">W1 BHI 6</strain>
    </source>
</reference>
<dbReference type="PANTHER" id="PTHR43082:SF3">
    <property type="entry name" value="FERREDOXIN-LIKE PROTEIN YDIT"/>
    <property type="match status" value="1"/>
</dbReference>
<dbReference type="SUPFAM" id="SSF54862">
    <property type="entry name" value="4Fe-4S ferredoxins"/>
    <property type="match status" value="1"/>
</dbReference>
<evidence type="ECO:0000313" key="7">
    <source>
        <dbReference type="EMBL" id="TNU96176.1"/>
    </source>
</evidence>
<proteinExistence type="predicted"/>